<comment type="caution">
    <text evidence="2">The sequence shown here is derived from an EMBL/GenBank/DDBJ whole genome shotgun (WGS) entry which is preliminary data.</text>
</comment>
<evidence type="ECO:0000313" key="2">
    <source>
        <dbReference type="EMBL" id="MZS88404.1"/>
    </source>
</evidence>
<dbReference type="SMART" id="SM00530">
    <property type="entry name" value="HTH_XRE"/>
    <property type="match status" value="1"/>
</dbReference>
<gene>
    <name evidence="2" type="ORF">GT712_04665</name>
</gene>
<sequence length="173" mass="19786">MDHKEQNSDKTVSKLLEFGKEWNLKNRDKIIGYYIQKQRKSMRLTQKQLGQLIGKTESSIQKYESGKTEIPRSVLEKIASVLGVHILELLDTTSSIEWCNKRDDAIIALLASLGCEITIGTDEGRAKSTIHYKGDLYRINTNLLLDDLFSDIEDDTLHLVGKFLKKHSTKIYD</sequence>
<dbReference type="Proteomes" id="UP000477156">
    <property type="component" value="Unassembled WGS sequence"/>
</dbReference>
<feature type="domain" description="HTH cro/C1-type" evidence="1">
    <location>
        <begin position="35"/>
        <end position="89"/>
    </location>
</feature>
<dbReference type="PROSITE" id="PS50943">
    <property type="entry name" value="HTH_CROC1"/>
    <property type="match status" value="1"/>
</dbReference>
<accession>A0A6L8XQY3</accession>
<evidence type="ECO:0000313" key="3">
    <source>
        <dbReference type="Proteomes" id="UP000477156"/>
    </source>
</evidence>
<evidence type="ECO:0000259" key="1">
    <source>
        <dbReference type="PROSITE" id="PS50943"/>
    </source>
</evidence>
<organism evidence="2 3">
    <name type="scientific">Blautia wexlerae</name>
    <dbReference type="NCBI Taxonomy" id="418240"/>
    <lineage>
        <taxon>Bacteria</taxon>
        <taxon>Bacillati</taxon>
        <taxon>Bacillota</taxon>
        <taxon>Clostridia</taxon>
        <taxon>Lachnospirales</taxon>
        <taxon>Lachnospiraceae</taxon>
        <taxon>Blautia</taxon>
    </lineage>
</organism>
<dbReference type="Gene3D" id="1.10.260.40">
    <property type="entry name" value="lambda repressor-like DNA-binding domains"/>
    <property type="match status" value="1"/>
</dbReference>
<dbReference type="Pfam" id="PF01381">
    <property type="entry name" value="HTH_3"/>
    <property type="match status" value="1"/>
</dbReference>
<dbReference type="EMBL" id="WWVF01000006">
    <property type="protein sequence ID" value="MZS88404.1"/>
    <property type="molecule type" value="Genomic_DNA"/>
</dbReference>
<proteinExistence type="predicted"/>
<dbReference type="SUPFAM" id="SSF47413">
    <property type="entry name" value="lambda repressor-like DNA-binding domains"/>
    <property type="match status" value="1"/>
</dbReference>
<dbReference type="InterPro" id="IPR010982">
    <property type="entry name" value="Lambda_DNA-bd_dom_sf"/>
</dbReference>
<dbReference type="CDD" id="cd00093">
    <property type="entry name" value="HTH_XRE"/>
    <property type="match status" value="1"/>
</dbReference>
<dbReference type="AlphaFoldDB" id="A0A6L8XQY3"/>
<protein>
    <submittedName>
        <fullName evidence="2">Helix-turn-helix domain-containing protein</fullName>
    </submittedName>
</protein>
<reference evidence="2 3" key="1">
    <citation type="journal article" date="2019" name="Nat. Med.">
        <title>A library of human gut bacterial isolates paired with longitudinal multiomics data enables mechanistic microbiome research.</title>
        <authorList>
            <person name="Poyet M."/>
            <person name="Groussin M."/>
            <person name="Gibbons S.M."/>
            <person name="Avila-Pacheco J."/>
            <person name="Jiang X."/>
            <person name="Kearney S.M."/>
            <person name="Perrotta A.R."/>
            <person name="Berdy B."/>
            <person name="Zhao S."/>
            <person name="Lieberman T.D."/>
            <person name="Swanson P.K."/>
            <person name="Smith M."/>
            <person name="Roesemann S."/>
            <person name="Alexander J.E."/>
            <person name="Rich S.A."/>
            <person name="Livny J."/>
            <person name="Vlamakis H."/>
            <person name="Clish C."/>
            <person name="Bullock K."/>
            <person name="Deik A."/>
            <person name="Scott J."/>
            <person name="Pierce K.A."/>
            <person name="Xavier R.J."/>
            <person name="Alm E.J."/>
        </authorList>
    </citation>
    <scope>NUCLEOTIDE SEQUENCE [LARGE SCALE GENOMIC DNA]</scope>
    <source>
        <strain evidence="2 3">BIOML-A12</strain>
    </source>
</reference>
<dbReference type="GO" id="GO:0003677">
    <property type="term" value="F:DNA binding"/>
    <property type="evidence" value="ECO:0007669"/>
    <property type="project" value="InterPro"/>
</dbReference>
<name>A0A6L8XQY3_9FIRM</name>
<dbReference type="InterPro" id="IPR001387">
    <property type="entry name" value="Cro/C1-type_HTH"/>
</dbReference>